<dbReference type="RefSeq" id="WP_150077549.1">
    <property type="nucleotide sequence ID" value="NZ_VWOX01000009.1"/>
</dbReference>
<organism evidence="3 4">
    <name type="scientific">Roseiconus nitratireducens</name>
    <dbReference type="NCBI Taxonomy" id="2605748"/>
    <lineage>
        <taxon>Bacteria</taxon>
        <taxon>Pseudomonadati</taxon>
        <taxon>Planctomycetota</taxon>
        <taxon>Planctomycetia</taxon>
        <taxon>Pirellulales</taxon>
        <taxon>Pirellulaceae</taxon>
        <taxon>Roseiconus</taxon>
    </lineage>
</organism>
<sequence length="390" mass="43530">MSVPTSISIKRALLAILAGVAVSGVAAAQDASNGSQDGAEAVKSGQSQRQNQQADQQTTDSQKSAERSPDSDGGYYDEPSDYSDDYYQFDDYDSDYASQKKSKSGEQYNNKPSDYTEHYYQFDDYGDDYDKTGIWHESWYKNDSNAKNDWFFTSTWYEPQGEGQFEQWLSDGKQDAESVAELKSDSQQSPSEDGMFRVSGSVAAMRSFDLVDGPKHQFIKLDLKDGGVVPVDLGRVDPLSKLNLKEGDQVTVEGKRVRINNRRMLSAQKITSGDQSVDIGRERDRDLKLLDGTVANLVSKKFRDRDNPFQVATVETADGEKETVILGPENRLSDLQLKQGGDVHLLVRQGRYNEDSVWVADAIYDGEQAVTLSKMDAKKFAARDQNESKQ</sequence>
<reference evidence="3 4" key="1">
    <citation type="submission" date="2019-08" db="EMBL/GenBank/DDBJ databases">
        <authorList>
            <person name="Dhanesh K."/>
            <person name="Kumar G."/>
            <person name="Sasikala C."/>
            <person name="Venkata Ramana C."/>
        </authorList>
    </citation>
    <scope>NUCLEOTIDE SEQUENCE [LARGE SCALE GENOMIC DNA]</scope>
    <source>
        <strain evidence="3 4">JC645</strain>
    </source>
</reference>
<dbReference type="Proteomes" id="UP000324479">
    <property type="component" value="Unassembled WGS sequence"/>
</dbReference>
<evidence type="ECO:0000313" key="3">
    <source>
        <dbReference type="EMBL" id="KAA5541815.1"/>
    </source>
</evidence>
<evidence type="ECO:0000313" key="4">
    <source>
        <dbReference type="Proteomes" id="UP000324479"/>
    </source>
</evidence>
<dbReference type="EMBL" id="VWOX01000009">
    <property type="protein sequence ID" value="KAA5541815.1"/>
    <property type="molecule type" value="Genomic_DNA"/>
</dbReference>
<proteinExistence type="predicted"/>
<feature type="signal peptide" evidence="2">
    <location>
        <begin position="1"/>
        <end position="28"/>
    </location>
</feature>
<keyword evidence="4" id="KW-1185">Reference proteome</keyword>
<feature type="compositionally biased region" description="Acidic residues" evidence="1">
    <location>
        <begin position="78"/>
        <end position="94"/>
    </location>
</feature>
<gene>
    <name evidence="3" type="ORF">FYK55_16530</name>
</gene>
<feature type="chain" id="PRO_5024353709" evidence="2">
    <location>
        <begin position="29"/>
        <end position="390"/>
    </location>
</feature>
<feature type="compositionally biased region" description="Low complexity" evidence="1">
    <location>
        <begin position="46"/>
        <end position="62"/>
    </location>
</feature>
<evidence type="ECO:0000256" key="1">
    <source>
        <dbReference type="SAM" id="MobiDB-lite"/>
    </source>
</evidence>
<keyword evidence="2" id="KW-0732">Signal</keyword>
<accession>A0A5M6D9E1</accession>
<comment type="caution">
    <text evidence="3">The sequence shown here is derived from an EMBL/GenBank/DDBJ whole genome shotgun (WGS) entry which is preliminary data.</text>
</comment>
<protein>
    <submittedName>
        <fullName evidence="3">Uncharacterized protein</fullName>
    </submittedName>
</protein>
<feature type="region of interest" description="Disordered" evidence="1">
    <location>
        <begin position="26"/>
        <end position="114"/>
    </location>
</feature>
<dbReference type="AlphaFoldDB" id="A0A5M6D9E1"/>
<evidence type="ECO:0000256" key="2">
    <source>
        <dbReference type="SAM" id="SignalP"/>
    </source>
</evidence>
<name>A0A5M6D9E1_9BACT</name>